<accession>A0A224Y653</accession>
<dbReference type="EMBL" id="GFPF01001900">
    <property type="protein sequence ID" value="MAA13046.1"/>
    <property type="molecule type" value="Transcribed_RNA"/>
</dbReference>
<dbReference type="AlphaFoldDB" id="A0A224Y653"/>
<name>A0A224Y653_9ACAR</name>
<sequence>MSLRICGLPPWKRLPNSLPRYSAMCSATSMPTSSTRVAAPTGKPNFLVTESSSLTVTPSYASPTQTCTFEEGGEAINLFKRPCSERLPTRSNDAQNSKILCLYPAFIVCILQADTSKKKGMQLNPREIQSDLLQWALKRSRVNPT</sequence>
<protein>
    <submittedName>
        <fullName evidence="1">Uncharacterized protein</fullName>
    </submittedName>
</protein>
<organism evidence="1">
    <name type="scientific">Rhipicephalus zambeziensis</name>
    <dbReference type="NCBI Taxonomy" id="60191"/>
    <lineage>
        <taxon>Eukaryota</taxon>
        <taxon>Metazoa</taxon>
        <taxon>Ecdysozoa</taxon>
        <taxon>Arthropoda</taxon>
        <taxon>Chelicerata</taxon>
        <taxon>Arachnida</taxon>
        <taxon>Acari</taxon>
        <taxon>Parasitiformes</taxon>
        <taxon>Ixodida</taxon>
        <taxon>Ixodoidea</taxon>
        <taxon>Ixodidae</taxon>
        <taxon>Rhipicephalinae</taxon>
        <taxon>Rhipicephalus</taxon>
        <taxon>Rhipicephalus</taxon>
    </lineage>
</organism>
<evidence type="ECO:0000313" key="1">
    <source>
        <dbReference type="EMBL" id="MAA13046.1"/>
    </source>
</evidence>
<proteinExistence type="predicted"/>
<reference evidence="1" key="1">
    <citation type="journal article" date="2017" name="Parasit. Vectors">
        <title>Sialotranscriptomics of Rhipicephalus zambeziensis reveals intricate expression profiles of secretory proteins and suggests tight temporal transcriptional regulation during blood-feeding.</title>
        <authorList>
            <person name="de Castro M.H."/>
            <person name="de Klerk D."/>
            <person name="Pienaar R."/>
            <person name="Rees D.J.G."/>
            <person name="Mans B.J."/>
        </authorList>
    </citation>
    <scope>NUCLEOTIDE SEQUENCE</scope>
    <source>
        <tissue evidence="1">Salivary glands</tissue>
    </source>
</reference>